<name>A0A196SPC2_BLAHN</name>
<dbReference type="GO" id="GO:0016301">
    <property type="term" value="F:kinase activity"/>
    <property type="evidence" value="ECO:0007669"/>
    <property type="project" value="UniProtKB-KW"/>
</dbReference>
<dbReference type="InterPro" id="IPR035991">
    <property type="entry name" value="Casein_kinase_II_beta-like"/>
</dbReference>
<dbReference type="OrthoDB" id="3971593at2759"/>
<keyword evidence="3" id="KW-0418">Kinase</keyword>
<keyword evidence="4" id="KW-1185">Reference proteome</keyword>
<keyword evidence="3" id="KW-0808">Transferase</keyword>
<dbReference type="Pfam" id="PF01214">
    <property type="entry name" value="CK_II_beta"/>
    <property type="match status" value="1"/>
</dbReference>
<dbReference type="FunFam" id="2.20.25.20:FF:000001">
    <property type="entry name" value="Casein kinase II subunit beta"/>
    <property type="match status" value="1"/>
</dbReference>
<dbReference type="GO" id="GO:0005737">
    <property type="term" value="C:cytoplasm"/>
    <property type="evidence" value="ECO:0007669"/>
    <property type="project" value="TreeGrafter"/>
</dbReference>
<evidence type="ECO:0000313" key="3">
    <source>
        <dbReference type="EMBL" id="OAO18051.1"/>
    </source>
</evidence>
<dbReference type="EMBL" id="LXWW01000009">
    <property type="protein sequence ID" value="OAO18051.1"/>
    <property type="molecule type" value="Genomic_DNA"/>
</dbReference>
<dbReference type="STRING" id="478820.A0A196SPC2"/>
<evidence type="ECO:0000256" key="1">
    <source>
        <dbReference type="ARBA" id="ARBA00006941"/>
    </source>
</evidence>
<gene>
    <name evidence="3" type="ORF">AV274_0199</name>
</gene>
<reference evidence="3 4" key="1">
    <citation type="submission" date="2016-05" db="EMBL/GenBank/DDBJ databases">
        <title>Nuclear genome of Blastocystis sp. subtype 1 NandII.</title>
        <authorList>
            <person name="Gentekaki E."/>
            <person name="Curtis B."/>
            <person name="Stairs C."/>
            <person name="Eme L."/>
            <person name="Herman E."/>
            <person name="Klimes V."/>
            <person name="Arias M.C."/>
            <person name="Elias M."/>
            <person name="Hilliou F."/>
            <person name="Klute M."/>
            <person name="Malik S.-B."/>
            <person name="Pightling A."/>
            <person name="Rachubinski R."/>
            <person name="Salas D."/>
            <person name="Schlacht A."/>
            <person name="Suga H."/>
            <person name="Archibald J."/>
            <person name="Ball S.G."/>
            <person name="Clark G."/>
            <person name="Dacks J."/>
            <person name="Van Der Giezen M."/>
            <person name="Tsaousis A."/>
            <person name="Roger A."/>
        </authorList>
    </citation>
    <scope>NUCLEOTIDE SEQUENCE [LARGE SCALE GENOMIC DNA]</scope>
    <source>
        <strain evidence="4">ATCC 50177 / NandII</strain>
    </source>
</reference>
<dbReference type="InterPro" id="IPR000704">
    <property type="entry name" value="Casein_kinase_II_reg-sub"/>
</dbReference>
<dbReference type="Proteomes" id="UP000078348">
    <property type="component" value="Unassembled WGS sequence"/>
</dbReference>
<protein>
    <recommendedName>
        <fullName evidence="2">Casein kinase II subunit beta</fullName>
        <shortName evidence="2">CK II beta</shortName>
    </recommendedName>
</protein>
<proteinExistence type="inferred from homology"/>
<comment type="caution">
    <text evidence="3">The sequence shown here is derived from an EMBL/GenBank/DDBJ whole genome shotgun (WGS) entry which is preliminary data.</text>
</comment>
<dbReference type="SUPFAM" id="SSF57798">
    <property type="entry name" value="Casein kinase II beta subunit"/>
    <property type="match status" value="1"/>
</dbReference>
<organism evidence="3 4">
    <name type="scientific">Blastocystis sp. subtype 1 (strain ATCC 50177 / NandII)</name>
    <dbReference type="NCBI Taxonomy" id="478820"/>
    <lineage>
        <taxon>Eukaryota</taxon>
        <taxon>Sar</taxon>
        <taxon>Stramenopiles</taxon>
        <taxon>Bigyra</taxon>
        <taxon>Opalozoa</taxon>
        <taxon>Opalinata</taxon>
        <taxon>Blastocystidae</taxon>
        <taxon>Blastocystis</taxon>
    </lineage>
</organism>
<comment type="similarity">
    <text evidence="1 2">Belongs to the casein kinase 2 subunit beta family.</text>
</comment>
<dbReference type="GO" id="GO:0019887">
    <property type="term" value="F:protein kinase regulator activity"/>
    <property type="evidence" value="ECO:0007669"/>
    <property type="project" value="InterPro"/>
</dbReference>
<dbReference type="Gene3D" id="2.20.25.20">
    <property type="match status" value="1"/>
</dbReference>
<comment type="subunit">
    <text evidence="2">Tetramer of two alpha and two beta subunits.</text>
</comment>
<evidence type="ECO:0000313" key="4">
    <source>
        <dbReference type="Proteomes" id="UP000078348"/>
    </source>
</evidence>
<dbReference type="PRINTS" id="PR00472">
    <property type="entry name" value="CASNKINASEII"/>
</dbReference>
<dbReference type="PANTHER" id="PTHR11740:SF0">
    <property type="entry name" value="CASEIN KINASE II SUBUNIT BETA"/>
    <property type="match status" value="1"/>
</dbReference>
<accession>A0A196SPC2</accession>
<evidence type="ECO:0000256" key="2">
    <source>
        <dbReference type="RuleBase" id="RU361268"/>
    </source>
</evidence>
<dbReference type="GO" id="GO:0005956">
    <property type="term" value="C:protein kinase CK2 complex"/>
    <property type="evidence" value="ECO:0007669"/>
    <property type="project" value="UniProtKB-UniRule"/>
</dbReference>
<dbReference type="PANTHER" id="PTHR11740">
    <property type="entry name" value="CASEIN KINASE II SUBUNIT BETA"/>
    <property type="match status" value="1"/>
</dbReference>
<dbReference type="SMART" id="SM01085">
    <property type="entry name" value="CK_II_beta"/>
    <property type="match status" value="1"/>
</dbReference>
<dbReference type="AlphaFoldDB" id="A0A196SPC2"/>
<sequence>MDVHRRFVQSDEGFAVLLKRWKRGDFGSCSCWRCSGTHFLPVGLDTIPGVSSVKLFCPCCKEIYNPPAPYNALDGAFFGREIPSRFLSGYSGLVEEPKPAYRPAIFGFIIHPSSPYYQNATRKGAK</sequence>